<dbReference type="SUPFAM" id="SSF53383">
    <property type="entry name" value="PLP-dependent transferases"/>
    <property type="match status" value="1"/>
</dbReference>
<feature type="domain" description="Aminotransferase class V" evidence="5">
    <location>
        <begin position="20"/>
        <end position="352"/>
    </location>
</feature>
<reference evidence="6" key="1">
    <citation type="submission" date="2021-04" db="EMBL/GenBank/DDBJ databases">
        <title>Pseudonocardia sp. nov., isolated from sandy soil of mangrove forest.</title>
        <authorList>
            <person name="Zan Z."/>
            <person name="Huang R."/>
            <person name="Liu W."/>
        </authorList>
    </citation>
    <scope>NUCLEOTIDE SEQUENCE</scope>
    <source>
        <strain evidence="6">S2-4</strain>
    </source>
</reference>
<dbReference type="EMBL" id="JAGSOV010000079">
    <property type="protein sequence ID" value="MCO1660243.1"/>
    <property type="molecule type" value="Genomic_DNA"/>
</dbReference>
<dbReference type="InterPro" id="IPR015422">
    <property type="entry name" value="PyrdxlP-dep_Trfase_small"/>
</dbReference>
<keyword evidence="2" id="KW-0663">Pyridoxal phosphate</keyword>
<comment type="cofactor">
    <cofactor evidence="1 4">
        <name>pyridoxal 5'-phosphate</name>
        <dbReference type="ChEBI" id="CHEBI:597326"/>
    </cofactor>
</comment>
<evidence type="ECO:0000256" key="4">
    <source>
        <dbReference type="RuleBase" id="RU004504"/>
    </source>
</evidence>
<dbReference type="InterPro" id="IPR015424">
    <property type="entry name" value="PyrdxlP-dep_Trfase"/>
</dbReference>
<gene>
    <name evidence="6" type="ORF">KDL28_34800</name>
</gene>
<organism evidence="6 7">
    <name type="scientific">Pseudonocardia humida</name>
    <dbReference type="NCBI Taxonomy" id="2800819"/>
    <lineage>
        <taxon>Bacteria</taxon>
        <taxon>Bacillati</taxon>
        <taxon>Actinomycetota</taxon>
        <taxon>Actinomycetes</taxon>
        <taxon>Pseudonocardiales</taxon>
        <taxon>Pseudonocardiaceae</taxon>
        <taxon>Pseudonocardia</taxon>
    </lineage>
</organism>
<keyword evidence="7" id="KW-1185">Reference proteome</keyword>
<protein>
    <submittedName>
        <fullName evidence="6">Aminotransferase class V-fold PLP-dependent enzyme</fullName>
    </submittedName>
</protein>
<dbReference type="Gene3D" id="3.40.640.10">
    <property type="entry name" value="Type I PLP-dependent aspartate aminotransferase-like (Major domain)"/>
    <property type="match status" value="1"/>
</dbReference>
<evidence type="ECO:0000256" key="1">
    <source>
        <dbReference type="ARBA" id="ARBA00001933"/>
    </source>
</evidence>
<sequence>MSTATLTAMTGQLQLEATIGGYEAAAHAREHIDATYSALAELVGGRPDEIALFDNSTHAWNAAFYSLPLRPGDRILTGRAEYGSSVLAYLQVARRTGAELVVVPDDADGRIDLDALAGLVDERTKLIGLTWVPTSGGLVNPAAEVGRIARDAGALYLLDATQVVGQLPVDVAALGCDVLTGTGRKFLRGPRGTGFAWFGPGALQRLDPHVVEISAATWDGGRGFRWAEGARRFETWENSYVNVVGLGSAVRQAIDLGLDAVARRAVALGERLRRGLDDVPGVRTHDREAERCAIVTADVRGRDTADVAAALGAEGINVSTTVPGHNQLDERGVHPLVRFSPHYYNTVEELDRAVAAVAAIARSAG</sequence>
<evidence type="ECO:0000313" key="7">
    <source>
        <dbReference type="Proteomes" id="UP001165283"/>
    </source>
</evidence>
<evidence type="ECO:0000259" key="5">
    <source>
        <dbReference type="Pfam" id="PF00266"/>
    </source>
</evidence>
<dbReference type="Pfam" id="PF00266">
    <property type="entry name" value="Aminotran_5"/>
    <property type="match status" value="1"/>
</dbReference>
<dbReference type="PANTHER" id="PTHR43586:SF24">
    <property type="entry name" value="BLR4730 PROTEIN"/>
    <property type="match status" value="1"/>
</dbReference>
<name>A0ABT1ABD1_9PSEU</name>
<accession>A0ABT1ABD1</accession>
<dbReference type="InterPro" id="IPR020578">
    <property type="entry name" value="Aminotrans_V_PyrdxlP_BS"/>
</dbReference>
<keyword evidence="6" id="KW-0032">Aminotransferase</keyword>
<dbReference type="Gene3D" id="3.90.1150.10">
    <property type="entry name" value="Aspartate Aminotransferase, domain 1"/>
    <property type="match status" value="1"/>
</dbReference>
<dbReference type="InterPro" id="IPR015421">
    <property type="entry name" value="PyrdxlP-dep_Trfase_major"/>
</dbReference>
<dbReference type="GO" id="GO:0008483">
    <property type="term" value="F:transaminase activity"/>
    <property type="evidence" value="ECO:0007669"/>
    <property type="project" value="UniProtKB-KW"/>
</dbReference>
<comment type="similarity">
    <text evidence="3">Belongs to the class-V pyridoxal-phosphate-dependent aminotransferase family.</text>
</comment>
<dbReference type="Proteomes" id="UP001165283">
    <property type="component" value="Unassembled WGS sequence"/>
</dbReference>
<evidence type="ECO:0000256" key="2">
    <source>
        <dbReference type="ARBA" id="ARBA00022898"/>
    </source>
</evidence>
<dbReference type="PROSITE" id="PS00595">
    <property type="entry name" value="AA_TRANSFER_CLASS_5"/>
    <property type="match status" value="1"/>
</dbReference>
<proteinExistence type="inferred from homology"/>
<dbReference type="InterPro" id="IPR000192">
    <property type="entry name" value="Aminotrans_V_dom"/>
</dbReference>
<dbReference type="PANTHER" id="PTHR43586">
    <property type="entry name" value="CYSTEINE DESULFURASE"/>
    <property type="match status" value="1"/>
</dbReference>
<comment type="caution">
    <text evidence="6">The sequence shown here is derived from an EMBL/GenBank/DDBJ whole genome shotgun (WGS) entry which is preliminary data.</text>
</comment>
<keyword evidence="6" id="KW-0808">Transferase</keyword>
<evidence type="ECO:0000313" key="6">
    <source>
        <dbReference type="EMBL" id="MCO1660243.1"/>
    </source>
</evidence>
<evidence type="ECO:0000256" key="3">
    <source>
        <dbReference type="RuleBase" id="RU004075"/>
    </source>
</evidence>